<keyword evidence="8 9" id="KW-0472">Membrane</keyword>
<dbReference type="AlphaFoldDB" id="A0A383AMS4"/>
<dbReference type="EMBL" id="UINC01193314">
    <property type="protein sequence ID" value="SVE08871.1"/>
    <property type="molecule type" value="Genomic_DNA"/>
</dbReference>
<feature type="transmembrane region" description="Helical" evidence="9">
    <location>
        <begin position="84"/>
        <end position="109"/>
    </location>
</feature>
<dbReference type="InterPro" id="IPR038379">
    <property type="entry name" value="SecE_sf"/>
</dbReference>
<reference evidence="10" key="1">
    <citation type="submission" date="2018-05" db="EMBL/GenBank/DDBJ databases">
        <authorList>
            <person name="Lanie J.A."/>
            <person name="Ng W.-L."/>
            <person name="Kazmierczak K.M."/>
            <person name="Andrzejewski T.M."/>
            <person name="Davidsen T.M."/>
            <person name="Wayne K.J."/>
            <person name="Tettelin H."/>
            <person name="Glass J.I."/>
            <person name="Rusch D."/>
            <person name="Podicherti R."/>
            <person name="Tsui H.-C.T."/>
            <person name="Winkler M.E."/>
        </authorList>
    </citation>
    <scope>NUCLEOTIDE SEQUENCE</scope>
</reference>
<evidence type="ECO:0000256" key="4">
    <source>
        <dbReference type="ARBA" id="ARBA00022692"/>
    </source>
</evidence>
<gene>
    <name evidence="10" type="ORF">METZ01_LOCUS461725</name>
</gene>
<dbReference type="Gene3D" id="1.20.5.1030">
    <property type="entry name" value="Preprotein translocase secy subunit"/>
    <property type="match status" value="1"/>
</dbReference>
<evidence type="ECO:0000256" key="6">
    <source>
        <dbReference type="ARBA" id="ARBA00022989"/>
    </source>
</evidence>
<accession>A0A383AMS4</accession>
<evidence type="ECO:0000256" key="2">
    <source>
        <dbReference type="ARBA" id="ARBA00022448"/>
    </source>
</evidence>
<dbReference type="PANTHER" id="PTHR33910">
    <property type="entry name" value="PROTEIN TRANSLOCASE SUBUNIT SECE"/>
    <property type="match status" value="1"/>
</dbReference>
<protein>
    <recommendedName>
        <fullName evidence="11">Protein translocase subunit SecE</fullName>
    </recommendedName>
</protein>
<dbReference type="GO" id="GO:0043952">
    <property type="term" value="P:protein transport by the Sec complex"/>
    <property type="evidence" value="ECO:0007669"/>
    <property type="project" value="TreeGrafter"/>
</dbReference>
<dbReference type="GO" id="GO:0006605">
    <property type="term" value="P:protein targeting"/>
    <property type="evidence" value="ECO:0007669"/>
    <property type="project" value="InterPro"/>
</dbReference>
<keyword evidence="4 9" id="KW-0812">Transmembrane</keyword>
<proteinExistence type="inferred from homology"/>
<keyword evidence="5" id="KW-0653">Protein transport</keyword>
<evidence type="ECO:0000256" key="3">
    <source>
        <dbReference type="ARBA" id="ARBA00022475"/>
    </source>
</evidence>
<comment type="subcellular location">
    <subcellularLocation>
        <location evidence="1">Membrane</location>
    </subcellularLocation>
</comment>
<dbReference type="GO" id="GO:0006886">
    <property type="term" value="P:intracellular protein transport"/>
    <property type="evidence" value="ECO:0007669"/>
    <property type="project" value="InterPro"/>
</dbReference>
<evidence type="ECO:0000256" key="7">
    <source>
        <dbReference type="ARBA" id="ARBA00023010"/>
    </source>
</evidence>
<organism evidence="10">
    <name type="scientific">marine metagenome</name>
    <dbReference type="NCBI Taxonomy" id="408172"/>
    <lineage>
        <taxon>unclassified sequences</taxon>
        <taxon>metagenomes</taxon>
        <taxon>ecological metagenomes</taxon>
    </lineage>
</organism>
<dbReference type="InterPro" id="IPR001901">
    <property type="entry name" value="Translocase_SecE/Sec61-g"/>
</dbReference>
<feature type="transmembrane region" description="Helical" evidence="9">
    <location>
        <begin position="30"/>
        <end position="48"/>
    </location>
</feature>
<keyword evidence="2" id="KW-0813">Transport</keyword>
<sequence length="122" mass="13131">MNETNSNLEALQTTATVGQPVPGLAVSGPLPVSWIIGGVVLLAALAIAKKAGWLDRIRVFFLQTREELLKCSWPSRDELRGSTWMVLVAVGLLGLFTFLADWILGGFLIQDILLKKIGGAKG</sequence>
<keyword evidence="3" id="KW-1003">Cell membrane</keyword>
<evidence type="ECO:0000256" key="1">
    <source>
        <dbReference type="ARBA" id="ARBA00004370"/>
    </source>
</evidence>
<dbReference type="HAMAP" id="MF_00422">
    <property type="entry name" value="SecE"/>
    <property type="match status" value="1"/>
</dbReference>
<keyword evidence="7" id="KW-0811">Translocation</keyword>
<dbReference type="PANTHER" id="PTHR33910:SF1">
    <property type="entry name" value="PROTEIN TRANSLOCASE SUBUNIT SECE"/>
    <property type="match status" value="1"/>
</dbReference>
<dbReference type="InterPro" id="IPR005807">
    <property type="entry name" value="SecE_bac"/>
</dbReference>
<dbReference type="PROSITE" id="PS01067">
    <property type="entry name" value="SECE_SEC61G"/>
    <property type="match status" value="1"/>
</dbReference>
<dbReference type="Pfam" id="PF00584">
    <property type="entry name" value="SecE"/>
    <property type="match status" value="1"/>
</dbReference>
<evidence type="ECO:0000256" key="8">
    <source>
        <dbReference type="ARBA" id="ARBA00023136"/>
    </source>
</evidence>
<dbReference type="GO" id="GO:0008320">
    <property type="term" value="F:protein transmembrane transporter activity"/>
    <property type="evidence" value="ECO:0007669"/>
    <property type="project" value="InterPro"/>
</dbReference>
<dbReference type="NCBIfam" id="TIGR00964">
    <property type="entry name" value="secE_bact"/>
    <property type="match status" value="1"/>
</dbReference>
<name>A0A383AMS4_9ZZZZ</name>
<dbReference type="GO" id="GO:0009306">
    <property type="term" value="P:protein secretion"/>
    <property type="evidence" value="ECO:0007669"/>
    <property type="project" value="InterPro"/>
</dbReference>
<keyword evidence="6 9" id="KW-1133">Transmembrane helix</keyword>
<dbReference type="GO" id="GO:0005886">
    <property type="term" value="C:plasma membrane"/>
    <property type="evidence" value="ECO:0007669"/>
    <property type="project" value="TreeGrafter"/>
</dbReference>
<evidence type="ECO:0000256" key="5">
    <source>
        <dbReference type="ARBA" id="ARBA00022927"/>
    </source>
</evidence>
<evidence type="ECO:0000256" key="9">
    <source>
        <dbReference type="SAM" id="Phobius"/>
    </source>
</evidence>
<evidence type="ECO:0000313" key="10">
    <source>
        <dbReference type="EMBL" id="SVE08871.1"/>
    </source>
</evidence>
<evidence type="ECO:0008006" key="11">
    <source>
        <dbReference type="Google" id="ProtNLM"/>
    </source>
</evidence>